<feature type="coiled-coil region" evidence="4">
    <location>
        <begin position="529"/>
        <end position="563"/>
    </location>
</feature>
<dbReference type="GO" id="GO:0003697">
    <property type="term" value="F:single-stranded DNA binding"/>
    <property type="evidence" value="ECO:0007669"/>
    <property type="project" value="TreeGrafter"/>
</dbReference>
<dbReference type="Gene3D" id="3.40.50.300">
    <property type="entry name" value="P-loop containing nucleotide triphosphate hydrolases"/>
    <property type="match status" value="2"/>
</dbReference>
<organism evidence="7 8">
    <name type="scientific">Penicillium brasilianum</name>
    <dbReference type="NCBI Taxonomy" id="104259"/>
    <lineage>
        <taxon>Eukaryota</taxon>
        <taxon>Fungi</taxon>
        <taxon>Dikarya</taxon>
        <taxon>Ascomycota</taxon>
        <taxon>Pezizomycotina</taxon>
        <taxon>Eurotiomycetes</taxon>
        <taxon>Eurotiomycetidae</taxon>
        <taxon>Eurotiales</taxon>
        <taxon>Aspergillaceae</taxon>
        <taxon>Penicillium</taxon>
    </lineage>
</organism>
<accession>A0A1S9RI07</accession>
<sequence length="1241" mass="139474">MKSPGSPPTRMGLSIDLPQRRVLPPRACEISLYQWTCALRLDGPSSTTLIKMPSLSAGPSTVPRRRSRNDLGDDSDHIESSNAIPASNPKRPRFDSTEEEPGTEEGENEDDEDDQGDASASQDSSQPPARRSTAHRGIGPGGYKPGAIVRIKVTNFVTYTSAEFHPGPKLNMVIGPNGTGKSTLVCAICLGLGWGPQHLGRAKDLGEFVKHGCAEAIIEIELAGPPKLTSNPVICRTIKRDGNKSSFTINGRNATPKQVANFVQSFAIQVDNLCQFLPQDKVAEFAALSPVELLHSTQRAAAEPEMTRWHNNLKDLRQKQKQLEIENRGDNETLANLKDRQEQQRGEVENMRQMAVAQEKMELLEFCRPLVEYREYHKKFEKIKELKARVEQEEEQLKAELEPTLQAVTAKQSYVDKIVLLRNHRRQRFQQLSAVASSCEQKLKDLTSSMDDLDSQIGAQKKSSQKHKVEATQAQQKVNKLKRQLEEEAVEFDASHYNEQLREKRLALRDFGTKLGDIKVQRVPSHDKHKELSKQIEAAEAQLKNLDSQMGQQEIRLQQLSTETLEAYQWVQNNQARFEKPVIGPPIVTCSITDPKYADSIEALLSKNDLLAFTVQTRKDFRTLQQQLMGQMKLHDITIKTSPLRDNRETPMSGQELRQLGFDGWAKDFISGPDPVIASLCMENRFSQTAIGLSQFRGEQAEIDELRRKKVTTFVAGTQLYQTNYRAEYNASSTSIKAVRPARFWTTQPIDTSIKETLLQNIEEWKGKIEDVEAEIQVFKDQFAAAVKSYKETERAIEAIEEEKAARQTAHTKWLAIPALISQEEAKMKNLHELFAEVREQVAAYRDQQDKIAMQKAEAAIAYADAAEALRLASEEFIKVEVWHLEASSDLKTLQDKFADCTRLLDQKALEVRKVGEEFIEGREKGRTLLRAAKKTNKEAQQRPNSDEVLQTIQDMAYTVDNLNADIESQQAQVRLFVGGNSNVIKIFEDREKQIERLEAKLSDYRRDLAEYDNAIKEVRERWEPRLDALIAKISDAFGDSFARIGCAGQVSLDKVEAEPGPNGEPGGSEFDQWSIQIHVKFRENEQLSILDSHRQSGGERAVSTIFYLMALQSLSASPFRVVDEINQGMDPRNERMVHGRLVDIACDSDDDGATDEDGNPVGGGGGGQYFLITPKLLSGLSYKPGMRVLCIYSGEHMPEEYAKLDFGRAVRKMRTINEKNQSATGESRGITNGSQVNVYG</sequence>
<feature type="compositionally biased region" description="Low complexity" evidence="5">
    <location>
        <begin position="117"/>
        <end position="129"/>
    </location>
</feature>
<feature type="coiled-coil region" evidence="4">
    <location>
        <begin position="988"/>
        <end position="1022"/>
    </location>
</feature>
<evidence type="ECO:0000313" key="8">
    <source>
        <dbReference type="Proteomes" id="UP000190744"/>
    </source>
</evidence>
<feature type="domain" description="RecF/RecN/SMC N-terminal" evidence="6">
    <location>
        <begin position="148"/>
        <end position="1140"/>
    </location>
</feature>
<dbReference type="InterPro" id="IPR003395">
    <property type="entry name" value="RecF/RecN/SMC_N"/>
</dbReference>
<dbReference type="GO" id="GO:0030915">
    <property type="term" value="C:Smc5-Smc6 complex"/>
    <property type="evidence" value="ECO:0007669"/>
    <property type="project" value="TreeGrafter"/>
</dbReference>
<feature type="coiled-coil region" evidence="4">
    <location>
        <begin position="436"/>
        <end position="491"/>
    </location>
</feature>
<feature type="region of interest" description="Disordered" evidence="5">
    <location>
        <begin position="326"/>
        <end position="347"/>
    </location>
</feature>
<feature type="region of interest" description="Disordered" evidence="5">
    <location>
        <begin position="1218"/>
        <end position="1241"/>
    </location>
</feature>
<evidence type="ECO:0000259" key="6">
    <source>
        <dbReference type="Pfam" id="PF02463"/>
    </source>
</evidence>
<reference evidence="8" key="1">
    <citation type="submission" date="2015-09" db="EMBL/GenBank/DDBJ databases">
        <authorList>
            <person name="Fill T.P."/>
            <person name="Baretta J.F."/>
            <person name="de Almeida L.G."/>
            <person name="Rocha M."/>
            <person name="de Souza D.H."/>
            <person name="Malavazi I."/>
            <person name="Cerdeira L.T."/>
            <person name="Hong H."/>
            <person name="Samborskyy M."/>
            <person name="de Vasconcelos A.T."/>
            <person name="Leadlay P."/>
            <person name="Rodrigues-Filho E."/>
        </authorList>
    </citation>
    <scope>NUCLEOTIDE SEQUENCE [LARGE SCALE GENOMIC DNA]</scope>
    <source>
        <strain evidence="8">LaBioMMi 136</strain>
    </source>
</reference>
<comment type="similarity">
    <text evidence="1">Belongs to the SMC family. SMC5 subfamily.</text>
</comment>
<dbReference type="PANTHER" id="PTHR45916:SF1">
    <property type="entry name" value="STRUCTURAL MAINTENANCE OF CHROMOSOMES PROTEIN 5"/>
    <property type="match status" value="1"/>
</dbReference>
<name>A0A1S9RI07_PENBI</name>
<evidence type="ECO:0000256" key="4">
    <source>
        <dbReference type="SAM" id="Coils"/>
    </source>
</evidence>
<evidence type="ECO:0000256" key="3">
    <source>
        <dbReference type="ARBA" id="ARBA00023054"/>
    </source>
</evidence>
<feature type="compositionally biased region" description="Polar residues" evidence="5">
    <location>
        <begin position="1219"/>
        <end position="1241"/>
    </location>
</feature>
<feature type="compositionally biased region" description="Acidic residues" evidence="5">
    <location>
        <begin position="97"/>
        <end position="116"/>
    </location>
</feature>
<dbReference type="GO" id="GO:0000724">
    <property type="term" value="P:double-strand break repair via homologous recombination"/>
    <property type="evidence" value="ECO:0007669"/>
    <property type="project" value="TreeGrafter"/>
</dbReference>
<evidence type="ECO:0000313" key="7">
    <source>
        <dbReference type="EMBL" id="OOQ85152.1"/>
    </source>
</evidence>
<feature type="coiled-coil region" evidence="4">
    <location>
        <begin position="755"/>
        <end position="848"/>
    </location>
</feature>
<dbReference type="Pfam" id="PF02463">
    <property type="entry name" value="SMC_N"/>
    <property type="match status" value="1"/>
</dbReference>
<dbReference type="EMBL" id="LJBN01000171">
    <property type="protein sequence ID" value="OOQ85152.1"/>
    <property type="molecule type" value="Genomic_DNA"/>
</dbReference>
<protein>
    <recommendedName>
        <fullName evidence="2">Structural maintenance of chromosomes protein 5</fullName>
    </recommendedName>
</protein>
<dbReference type="InterPro" id="IPR027417">
    <property type="entry name" value="P-loop_NTPase"/>
</dbReference>
<gene>
    <name evidence="7" type="ORF">PEBR_27050</name>
</gene>
<evidence type="ECO:0000256" key="1">
    <source>
        <dbReference type="ARBA" id="ARBA00010171"/>
    </source>
</evidence>
<dbReference type="AlphaFoldDB" id="A0A1S9RI07"/>
<evidence type="ECO:0000256" key="5">
    <source>
        <dbReference type="SAM" id="MobiDB-lite"/>
    </source>
</evidence>
<dbReference type="SUPFAM" id="SSF52540">
    <property type="entry name" value="P-loop containing nucleoside triphosphate hydrolases"/>
    <property type="match status" value="1"/>
</dbReference>
<dbReference type="GO" id="GO:0005634">
    <property type="term" value="C:nucleus"/>
    <property type="evidence" value="ECO:0007669"/>
    <property type="project" value="TreeGrafter"/>
</dbReference>
<evidence type="ECO:0000256" key="2">
    <source>
        <dbReference type="ARBA" id="ARBA00018687"/>
    </source>
</evidence>
<comment type="caution">
    <text evidence="7">The sequence shown here is derived from an EMBL/GenBank/DDBJ whole genome shotgun (WGS) entry which is preliminary data.</text>
</comment>
<dbReference type="PANTHER" id="PTHR45916">
    <property type="entry name" value="STRUCTURAL MAINTENANCE OF CHROMOSOMES PROTEIN 5"/>
    <property type="match status" value="1"/>
</dbReference>
<keyword evidence="3 4" id="KW-0175">Coiled coil</keyword>
<feature type="region of interest" description="Disordered" evidence="5">
    <location>
        <begin position="45"/>
        <end position="144"/>
    </location>
</feature>
<proteinExistence type="inferred from homology"/>
<dbReference type="Proteomes" id="UP000190744">
    <property type="component" value="Unassembled WGS sequence"/>
</dbReference>
<feature type="compositionally biased region" description="Basic and acidic residues" evidence="5">
    <location>
        <begin position="68"/>
        <end position="79"/>
    </location>
</feature>